<sequence length="119" mass="14031">MSDTEQRTQREQLFTDFEKSVNMPAGQLERWLATADSRNVGRHKGQSESHGHAAGRRIVRLLRTRRADFTADDLVHMRKAIRHIERQLRHRPRGDVSETAWRFSLMNWGHDPQRHDPAR</sequence>
<protein>
    <submittedName>
        <fullName evidence="1">DUF3140 domain-containing protein</fullName>
    </submittedName>
</protein>
<name>A0ABV9AED9_9ACTN</name>
<dbReference type="Proteomes" id="UP001595997">
    <property type="component" value="Unassembled WGS sequence"/>
</dbReference>
<dbReference type="EMBL" id="JBHSFH010000014">
    <property type="protein sequence ID" value="MFC4497090.1"/>
    <property type="molecule type" value="Genomic_DNA"/>
</dbReference>
<gene>
    <name evidence="1" type="ORF">ACFPA8_23450</name>
</gene>
<accession>A0ABV9AED9</accession>
<evidence type="ECO:0000313" key="2">
    <source>
        <dbReference type="Proteomes" id="UP001595997"/>
    </source>
</evidence>
<organism evidence="1 2">
    <name type="scientific">Streptomyces ovatisporus</name>
    <dbReference type="NCBI Taxonomy" id="1128682"/>
    <lineage>
        <taxon>Bacteria</taxon>
        <taxon>Bacillati</taxon>
        <taxon>Actinomycetota</taxon>
        <taxon>Actinomycetes</taxon>
        <taxon>Kitasatosporales</taxon>
        <taxon>Streptomycetaceae</taxon>
        <taxon>Streptomyces</taxon>
    </lineage>
</organism>
<dbReference type="Pfam" id="PF11338">
    <property type="entry name" value="DUF3140"/>
    <property type="match status" value="1"/>
</dbReference>
<dbReference type="PANTHER" id="PTHR40630">
    <property type="entry name" value="POSSIBLE DNA-BINDING PROTEIN"/>
    <property type="match status" value="1"/>
</dbReference>
<dbReference type="RefSeq" id="WP_386451561.1">
    <property type="nucleotide sequence ID" value="NZ_JBHSFH010000014.1"/>
</dbReference>
<dbReference type="InterPro" id="IPR021487">
    <property type="entry name" value="DUF3140"/>
</dbReference>
<dbReference type="PANTHER" id="PTHR40630:SF1">
    <property type="entry name" value="DNA-BINDING PROTEIN"/>
    <property type="match status" value="1"/>
</dbReference>
<keyword evidence="2" id="KW-1185">Reference proteome</keyword>
<proteinExistence type="predicted"/>
<comment type="caution">
    <text evidence="1">The sequence shown here is derived from an EMBL/GenBank/DDBJ whole genome shotgun (WGS) entry which is preliminary data.</text>
</comment>
<evidence type="ECO:0000313" key="1">
    <source>
        <dbReference type="EMBL" id="MFC4497090.1"/>
    </source>
</evidence>
<reference evidence="2" key="1">
    <citation type="journal article" date="2019" name="Int. J. Syst. Evol. Microbiol.">
        <title>The Global Catalogue of Microorganisms (GCM) 10K type strain sequencing project: providing services to taxonomists for standard genome sequencing and annotation.</title>
        <authorList>
            <consortium name="The Broad Institute Genomics Platform"/>
            <consortium name="The Broad Institute Genome Sequencing Center for Infectious Disease"/>
            <person name="Wu L."/>
            <person name="Ma J."/>
        </authorList>
    </citation>
    <scope>NUCLEOTIDE SEQUENCE [LARGE SCALE GENOMIC DNA]</scope>
    <source>
        <strain evidence="2">CGMCC 4.7357</strain>
    </source>
</reference>